<feature type="compositionally biased region" description="Basic and acidic residues" evidence="1">
    <location>
        <begin position="125"/>
        <end position="142"/>
    </location>
</feature>
<feature type="region of interest" description="Disordered" evidence="1">
    <location>
        <begin position="226"/>
        <end position="284"/>
    </location>
</feature>
<dbReference type="AlphaFoldDB" id="A0A1I6DXW3"/>
<dbReference type="EMBL" id="FOYL01000003">
    <property type="protein sequence ID" value="SFR10172.1"/>
    <property type="molecule type" value="Genomic_DNA"/>
</dbReference>
<evidence type="ECO:0000313" key="3">
    <source>
        <dbReference type="Proteomes" id="UP000198583"/>
    </source>
</evidence>
<evidence type="ECO:0000256" key="1">
    <source>
        <dbReference type="SAM" id="MobiDB-lite"/>
    </source>
</evidence>
<keyword evidence="3" id="KW-1185">Reference proteome</keyword>
<gene>
    <name evidence="2" type="ORF">SAMN04488564_103333</name>
</gene>
<name>A0A1I6DXW3_9PSEU</name>
<protein>
    <submittedName>
        <fullName evidence="2">Uncharacterized protein</fullName>
    </submittedName>
</protein>
<organism evidence="2 3">
    <name type="scientific">Lentzea waywayandensis</name>
    <dbReference type="NCBI Taxonomy" id="84724"/>
    <lineage>
        <taxon>Bacteria</taxon>
        <taxon>Bacillati</taxon>
        <taxon>Actinomycetota</taxon>
        <taxon>Actinomycetes</taxon>
        <taxon>Pseudonocardiales</taxon>
        <taxon>Pseudonocardiaceae</taxon>
        <taxon>Lentzea</taxon>
    </lineage>
</organism>
<accession>A0A1I6DXW3</accession>
<proteinExistence type="predicted"/>
<feature type="region of interest" description="Disordered" evidence="1">
    <location>
        <begin position="1"/>
        <end position="48"/>
    </location>
</feature>
<feature type="compositionally biased region" description="Basic residues" evidence="1">
    <location>
        <begin position="230"/>
        <end position="244"/>
    </location>
</feature>
<sequence>MPISQVPISTPMMLPQHPTRRPSSRVPSDVHDLGVGNVDVHPPSRTNTFPKVNVLEVHEVPLIEPADGVESLTPHQKTGPGQPPGSPLDRFHLLPISTSPGIGLPHSPENGMPNPTPKRGQQPGRRVDLTRGFPDQRPEHPTPRPPLSSRDQRIHAAGSELDVRIGNQHPPHIGSKRGNPAIGPAAIPEVSPGGQKCHMIPRGGNLLGNPVGGPVVGQDHLHRTGSSLRKGVHKGSQRLARRVRDRHDTKSVAVVHARHPSAARSATDAPTERQRRRRTNAARS</sequence>
<feature type="region of interest" description="Disordered" evidence="1">
    <location>
        <begin position="68"/>
        <end position="152"/>
    </location>
</feature>
<evidence type="ECO:0000313" key="2">
    <source>
        <dbReference type="EMBL" id="SFR10172.1"/>
    </source>
</evidence>
<dbReference type="Proteomes" id="UP000198583">
    <property type="component" value="Unassembled WGS sequence"/>
</dbReference>
<feature type="compositionally biased region" description="Basic residues" evidence="1">
    <location>
        <begin position="274"/>
        <end position="284"/>
    </location>
</feature>
<reference evidence="3" key="1">
    <citation type="submission" date="2016-10" db="EMBL/GenBank/DDBJ databases">
        <authorList>
            <person name="Varghese N."/>
            <person name="Submissions S."/>
        </authorList>
    </citation>
    <scope>NUCLEOTIDE SEQUENCE [LARGE SCALE GENOMIC DNA]</scope>
    <source>
        <strain evidence="3">DSM 44232</strain>
    </source>
</reference>